<reference evidence="2" key="1">
    <citation type="submission" date="2020-11" db="EMBL/GenBank/DDBJ databases">
        <title>Bacterial whole genome sequence for Panacibacter sp. DH6.</title>
        <authorList>
            <person name="Le V."/>
            <person name="Ko S."/>
            <person name="Ahn C.-Y."/>
            <person name="Oh H.-M."/>
        </authorList>
    </citation>
    <scope>NUCLEOTIDE SEQUENCE</scope>
    <source>
        <strain evidence="2">DH6</strain>
    </source>
</reference>
<dbReference type="SUPFAM" id="SSF50952">
    <property type="entry name" value="Soluble quinoprotein glucose dehydrogenase"/>
    <property type="match status" value="1"/>
</dbReference>
<keyword evidence="3" id="KW-1185">Reference proteome</keyword>
<dbReference type="AlphaFoldDB" id="A0A931MEE8"/>
<evidence type="ECO:0000313" key="3">
    <source>
        <dbReference type="Proteomes" id="UP000628448"/>
    </source>
</evidence>
<gene>
    <name evidence="2" type="ORF">I5907_18490</name>
</gene>
<dbReference type="PANTHER" id="PTHR19328">
    <property type="entry name" value="HEDGEHOG-INTERACTING PROTEIN"/>
    <property type="match status" value="1"/>
</dbReference>
<dbReference type="PANTHER" id="PTHR19328:SF55">
    <property type="entry name" value="BLR6566 PROTEIN"/>
    <property type="match status" value="1"/>
</dbReference>
<dbReference type="InterPro" id="IPR011042">
    <property type="entry name" value="6-blade_b-propeller_TolB-like"/>
</dbReference>
<protein>
    <submittedName>
        <fullName evidence="2">Sorbosone dehydrogenase family protein</fullName>
    </submittedName>
</protein>
<dbReference type="Pfam" id="PF22807">
    <property type="entry name" value="TrAA12"/>
    <property type="match status" value="2"/>
</dbReference>
<proteinExistence type="predicted"/>
<dbReference type="InterPro" id="IPR011041">
    <property type="entry name" value="Quinoprot_gluc/sorb_DH_b-prop"/>
</dbReference>
<comment type="caution">
    <text evidence="2">The sequence shown here is derived from an EMBL/GenBank/DDBJ whole genome shotgun (WGS) entry which is preliminary data.</text>
</comment>
<sequence>MSKSFPVLFTSVVMLCACNSKKINSVTWEGSYKTSGYNPDTLPYPYATPSSTNFSKVTGWHSDQKPVAPAGFTVTKFAGDLDHPRWIYVGRNGDIFVAESNTVLKGIKKLGSKLSPRLSTQHYGTSANRITLFKDADNNGIAESRHIFLEGLNQPFGMLIINDAFYVGNTDALKMYQYKAGATAITTTGKTILELPAGKHNQHWARNIITNKQQDKLYIAVGSGSNVAEHGLENEVRRACILEVNTDGSGERIFAGGLRNPVGMAWAPGTNTLWTAVNERDGLGDELVPDYITSVKEDGYYGWPFNYHGNKVDPRWSGKENADTARTVIVPDMLVGAHTASLGLAFYSGNMFPEKYRNGVFVAQHGSWNRSALSGYKVIFVPFKDGQPSGDAQDFLTGFVDNINNSEVHGRPVCVAFLADGSMLVTDDVSNTIWRISYNKQ</sequence>
<dbReference type="Gene3D" id="2.120.10.30">
    <property type="entry name" value="TolB, C-terminal domain"/>
    <property type="match status" value="1"/>
</dbReference>
<organism evidence="2 3">
    <name type="scientific">Panacibacter microcysteis</name>
    <dbReference type="NCBI Taxonomy" id="2793269"/>
    <lineage>
        <taxon>Bacteria</taxon>
        <taxon>Pseudomonadati</taxon>
        <taxon>Bacteroidota</taxon>
        <taxon>Chitinophagia</taxon>
        <taxon>Chitinophagales</taxon>
        <taxon>Chitinophagaceae</taxon>
        <taxon>Panacibacter</taxon>
    </lineage>
</organism>
<dbReference type="RefSeq" id="WP_196992277.1">
    <property type="nucleotide sequence ID" value="NZ_JADWYR010000002.1"/>
</dbReference>
<evidence type="ECO:0000313" key="2">
    <source>
        <dbReference type="EMBL" id="MBG9378234.1"/>
    </source>
</evidence>
<evidence type="ECO:0000259" key="1">
    <source>
        <dbReference type="Pfam" id="PF22807"/>
    </source>
</evidence>
<accession>A0A931MEE8</accession>
<feature type="domain" description="Pyrroloquinoline quinone-dependent pyranose dehydrogenase beta-propeller" evidence="1">
    <location>
        <begin position="321"/>
        <end position="437"/>
    </location>
</feature>
<dbReference type="EMBL" id="JADWYR010000002">
    <property type="protein sequence ID" value="MBG9378234.1"/>
    <property type="molecule type" value="Genomic_DNA"/>
</dbReference>
<dbReference type="Proteomes" id="UP000628448">
    <property type="component" value="Unassembled WGS sequence"/>
</dbReference>
<dbReference type="InterPro" id="IPR054539">
    <property type="entry name" value="Beta-prop_PDH"/>
</dbReference>
<name>A0A931MEE8_9BACT</name>
<dbReference type="PROSITE" id="PS51257">
    <property type="entry name" value="PROKAR_LIPOPROTEIN"/>
    <property type="match status" value="1"/>
</dbReference>
<feature type="domain" description="Pyrroloquinoline quinone-dependent pyranose dehydrogenase beta-propeller" evidence="1">
    <location>
        <begin position="67"/>
        <end position="284"/>
    </location>
</feature>